<evidence type="ECO:0000313" key="1">
    <source>
        <dbReference type="EMBL" id="OTF97350.1"/>
    </source>
</evidence>
<evidence type="ECO:0000313" key="2">
    <source>
        <dbReference type="Proteomes" id="UP000215914"/>
    </source>
</evidence>
<sequence>MLIFPPGSCDRYIPIAHSTLENTFRISLHIAGDRSSPETKTTSELGPGSNRLDRIIFVGPSFSIFTRALFYKKRNAIKVASQDDQETS</sequence>
<accession>A0A251SIQ6</accession>
<keyword evidence="2" id="KW-1185">Reference proteome</keyword>
<organism evidence="1 2">
    <name type="scientific">Helianthus annuus</name>
    <name type="common">Common sunflower</name>
    <dbReference type="NCBI Taxonomy" id="4232"/>
    <lineage>
        <taxon>Eukaryota</taxon>
        <taxon>Viridiplantae</taxon>
        <taxon>Streptophyta</taxon>
        <taxon>Embryophyta</taxon>
        <taxon>Tracheophyta</taxon>
        <taxon>Spermatophyta</taxon>
        <taxon>Magnoliopsida</taxon>
        <taxon>eudicotyledons</taxon>
        <taxon>Gunneridae</taxon>
        <taxon>Pentapetalae</taxon>
        <taxon>asterids</taxon>
        <taxon>campanulids</taxon>
        <taxon>Asterales</taxon>
        <taxon>Asteraceae</taxon>
        <taxon>Asteroideae</taxon>
        <taxon>Heliantheae alliance</taxon>
        <taxon>Heliantheae</taxon>
        <taxon>Helianthus</taxon>
    </lineage>
</organism>
<dbReference type="EMBL" id="CM007903">
    <property type="protein sequence ID" value="OTF97350.1"/>
    <property type="molecule type" value="Genomic_DNA"/>
</dbReference>
<dbReference type="AlphaFoldDB" id="A0A251SIQ6"/>
<dbReference type="Proteomes" id="UP000215914">
    <property type="component" value="Chromosome 14"/>
</dbReference>
<proteinExistence type="predicted"/>
<dbReference type="InParanoid" id="A0A251SIQ6"/>
<reference evidence="2" key="1">
    <citation type="journal article" date="2017" name="Nature">
        <title>The sunflower genome provides insights into oil metabolism, flowering and Asterid evolution.</title>
        <authorList>
            <person name="Badouin H."/>
            <person name="Gouzy J."/>
            <person name="Grassa C.J."/>
            <person name="Murat F."/>
            <person name="Staton S.E."/>
            <person name="Cottret L."/>
            <person name="Lelandais-Briere C."/>
            <person name="Owens G.L."/>
            <person name="Carrere S."/>
            <person name="Mayjonade B."/>
            <person name="Legrand L."/>
            <person name="Gill N."/>
            <person name="Kane N.C."/>
            <person name="Bowers J.E."/>
            <person name="Hubner S."/>
            <person name="Bellec A."/>
            <person name="Berard A."/>
            <person name="Berges H."/>
            <person name="Blanchet N."/>
            <person name="Boniface M.C."/>
            <person name="Brunel D."/>
            <person name="Catrice O."/>
            <person name="Chaidir N."/>
            <person name="Claudel C."/>
            <person name="Donnadieu C."/>
            <person name="Faraut T."/>
            <person name="Fievet G."/>
            <person name="Helmstetter N."/>
            <person name="King M."/>
            <person name="Knapp S.J."/>
            <person name="Lai Z."/>
            <person name="Le Paslier M.C."/>
            <person name="Lippi Y."/>
            <person name="Lorenzon L."/>
            <person name="Mandel J.R."/>
            <person name="Marage G."/>
            <person name="Marchand G."/>
            <person name="Marquand E."/>
            <person name="Bret-Mestries E."/>
            <person name="Morien E."/>
            <person name="Nambeesan S."/>
            <person name="Nguyen T."/>
            <person name="Pegot-Espagnet P."/>
            <person name="Pouilly N."/>
            <person name="Raftis F."/>
            <person name="Sallet E."/>
            <person name="Schiex T."/>
            <person name="Thomas J."/>
            <person name="Vandecasteele C."/>
            <person name="Vares D."/>
            <person name="Vear F."/>
            <person name="Vautrin S."/>
            <person name="Crespi M."/>
            <person name="Mangin B."/>
            <person name="Burke J.M."/>
            <person name="Salse J."/>
            <person name="Munos S."/>
            <person name="Vincourt P."/>
            <person name="Rieseberg L.H."/>
            <person name="Langlade N.B."/>
        </authorList>
    </citation>
    <scope>NUCLEOTIDE SEQUENCE [LARGE SCALE GENOMIC DNA]</scope>
    <source>
        <strain evidence="2">cv. SF193</strain>
    </source>
</reference>
<gene>
    <name evidence="1" type="ORF">HannXRQ_Chr14g0433651</name>
</gene>
<name>A0A251SIQ6_HELAN</name>
<protein>
    <submittedName>
        <fullName evidence="1">Uncharacterized protein</fullName>
    </submittedName>
</protein>